<keyword evidence="1" id="KW-0812">Transmembrane</keyword>
<dbReference type="AlphaFoldDB" id="A0A1S6QHW8"/>
<dbReference type="OrthoDB" id="2317805at2"/>
<evidence type="ECO:0000313" key="3">
    <source>
        <dbReference type="Proteomes" id="UP000030361"/>
    </source>
</evidence>
<keyword evidence="1" id="KW-0472">Membrane</keyword>
<protein>
    <submittedName>
        <fullName evidence="2">Uncharacterized protein</fullName>
    </submittedName>
</protein>
<dbReference type="Proteomes" id="UP000030361">
    <property type="component" value="Chromosome"/>
</dbReference>
<feature type="transmembrane region" description="Helical" evidence="1">
    <location>
        <begin position="7"/>
        <end position="28"/>
    </location>
</feature>
<dbReference type="EMBL" id="CP018906">
    <property type="protein sequence ID" value="AQW21179.1"/>
    <property type="molecule type" value="Genomic_DNA"/>
</dbReference>
<name>A0A1S6QHW8_9LACO</name>
<evidence type="ECO:0000313" key="2">
    <source>
        <dbReference type="EMBL" id="AQW21179.1"/>
    </source>
</evidence>
<dbReference type="RefSeq" id="WP_035166575.1">
    <property type="nucleotide sequence ID" value="NZ_CP018906.1"/>
</dbReference>
<keyword evidence="3" id="KW-1185">Reference proteome</keyword>
<reference evidence="2 3" key="1">
    <citation type="journal article" date="2015" name="Genome Announc.">
        <title>Genome Sequence of Lactobacillus curieae CCTCC M 2011381T, a Novel Producer of Gamma-aminobutyric Acid.</title>
        <authorList>
            <person name="Wang Y."/>
            <person name="Wang Y."/>
            <person name="Lang C."/>
            <person name="Wei D."/>
            <person name="Xu P."/>
            <person name="Xie J."/>
        </authorList>
    </citation>
    <scope>NUCLEOTIDE SEQUENCE [LARGE SCALE GENOMIC DNA]</scope>
    <source>
        <strain evidence="2 3">CCTCC M 2011381</strain>
    </source>
</reference>
<organism evidence="2 3">
    <name type="scientific">Lentilactobacillus curieae</name>
    <dbReference type="NCBI Taxonomy" id="1138822"/>
    <lineage>
        <taxon>Bacteria</taxon>
        <taxon>Bacillati</taxon>
        <taxon>Bacillota</taxon>
        <taxon>Bacilli</taxon>
        <taxon>Lactobacillales</taxon>
        <taxon>Lactobacillaceae</taxon>
        <taxon>Lentilactobacillus</taxon>
    </lineage>
</organism>
<sequence>MSVKVRHLFGLAAIICFLIAAAIWFVHFQSHTVEQLMPVIGHNRPNGAFGWSLVIGVILLIIPNFFSKQK</sequence>
<keyword evidence="1" id="KW-1133">Transmembrane helix</keyword>
<gene>
    <name evidence="2" type="ORF">PL11_004200</name>
</gene>
<evidence type="ECO:0000256" key="1">
    <source>
        <dbReference type="SAM" id="Phobius"/>
    </source>
</evidence>
<accession>A0A1S6QHW8</accession>
<dbReference type="KEGG" id="lcu:PL11_004200"/>
<proteinExistence type="predicted"/>
<feature type="transmembrane region" description="Helical" evidence="1">
    <location>
        <begin position="48"/>
        <end position="66"/>
    </location>
</feature>